<dbReference type="AlphaFoldDB" id="A0A6J0BA05"/>
<dbReference type="InterPro" id="IPR052444">
    <property type="entry name" value="Spz/Toll_ligand-like"/>
</dbReference>
<dbReference type="FunCoup" id="A0A6J0BA05">
    <property type="interactions" value="96"/>
</dbReference>
<feature type="domain" description="Spaetzle" evidence="6">
    <location>
        <begin position="172"/>
        <end position="269"/>
    </location>
</feature>
<evidence type="ECO:0000256" key="2">
    <source>
        <dbReference type="ARBA" id="ARBA00023157"/>
    </source>
</evidence>
<dbReference type="Pfam" id="PF16077">
    <property type="entry name" value="Spaetzle"/>
    <property type="match status" value="1"/>
</dbReference>
<dbReference type="GO" id="GO:0005615">
    <property type="term" value="C:extracellular space"/>
    <property type="evidence" value="ECO:0007669"/>
    <property type="project" value="UniProtKB-ARBA"/>
</dbReference>
<feature type="compositionally biased region" description="Basic and acidic residues" evidence="4">
    <location>
        <begin position="82"/>
        <end position="92"/>
    </location>
</feature>
<protein>
    <submittedName>
        <fullName evidence="8">Uncharacterized protein LOC107217874 isoform X1</fullName>
    </submittedName>
</protein>
<sequence length="300" mass="33874">MQTTMCQTMDCRCQKSTRTRNTWASRLLLFAICTLWAVQQVQSMPSRDVTELDSFSRTRIPVESHRRNPEVRETTSNNGVRSRGETIPESRRNSGNINFPEEDVNHRNTSTRFTVPVRMKSCTGQTYCEEVESYPEDIVRNVLRRNENLKIFAGIDEIQIDHRLNPSEGTESLCNAEVRVIFPKEGETDTGDRLLILQDPASGFKQGVQIESCGTGQIGGACKIIDKAILGYKTECTQKYVYRVMAALSKDMKGEKARVKMPSSCCCQIQFVGSRIGGRIGIDKDQSPAQYTKTSHSRRN</sequence>
<dbReference type="Proteomes" id="UP000829291">
    <property type="component" value="Chromosome 6"/>
</dbReference>
<dbReference type="PANTHER" id="PTHR23199:SF12">
    <property type="entry name" value="NEUROTROPHIN 1-RELATED"/>
    <property type="match status" value="1"/>
</dbReference>
<keyword evidence="3" id="KW-0325">Glycoprotein</keyword>
<feature type="signal peptide" evidence="5">
    <location>
        <begin position="1"/>
        <end position="43"/>
    </location>
</feature>
<organism evidence="8">
    <name type="scientific">Neodiprion lecontei</name>
    <name type="common">Redheaded pine sawfly</name>
    <dbReference type="NCBI Taxonomy" id="441921"/>
    <lineage>
        <taxon>Eukaryota</taxon>
        <taxon>Metazoa</taxon>
        <taxon>Ecdysozoa</taxon>
        <taxon>Arthropoda</taxon>
        <taxon>Hexapoda</taxon>
        <taxon>Insecta</taxon>
        <taxon>Pterygota</taxon>
        <taxon>Neoptera</taxon>
        <taxon>Endopterygota</taxon>
        <taxon>Hymenoptera</taxon>
        <taxon>Tenthredinoidea</taxon>
        <taxon>Diprionidae</taxon>
        <taxon>Diprioninae</taxon>
        <taxon>Neodiprion</taxon>
    </lineage>
</organism>
<name>A0A6J0BA05_NEOLC</name>
<keyword evidence="7" id="KW-1185">Reference proteome</keyword>
<dbReference type="Gene3D" id="2.10.90.10">
    <property type="entry name" value="Cystine-knot cytokines"/>
    <property type="match status" value="1"/>
</dbReference>
<dbReference type="GO" id="GO:0045087">
    <property type="term" value="P:innate immune response"/>
    <property type="evidence" value="ECO:0007669"/>
    <property type="project" value="TreeGrafter"/>
</dbReference>
<evidence type="ECO:0000259" key="6">
    <source>
        <dbReference type="Pfam" id="PF16077"/>
    </source>
</evidence>
<dbReference type="GeneID" id="107217874"/>
<dbReference type="InParanoid" id="A0A6J0BA05"/>
<dbReference type="GO" id="GO:0021556">
    <property type="term" value="P:central nervous system formation"/>
    <property type="evidence" value="ECO:0007669"/>
    <property type="project" value="TreeGrafter"/>
</dbReference>
<dbReference type="GO" id="GO:0005121">
    <property type="term" value="F:Toll binding"/>
    <property type="evidence" value="ECO:0007669"/>
    <property type="project" value="TreeGrafter"/>
</dbReference>
<accession>A0A6J0BA05</accession>
<reference evidence="8" key="1">
    <citation type="submission" date="2025-08" db="UniProtKB">
        <authorList>
            <consortium name="RefSeq"/>
        </authorList>
    </citation>
    <scope>IDENTIFICATION</scope>
    <source>
        <tissue evidence="8">Thorax and Abdomen</tissue>
    </source>
</reference>
<keyword evidence="1 5" id="KW-0732">Signal</keyword>
<keyword evidence="2" id="KW-1015">Disulfide bond</keyword>
<evidence type="ECO:0000313" key="8">
    <source>
        <dbReference type="RefSeq" id="XP_015511046.1"/>
    </source>
</evidence>
<feature type="region of interest" description="Disordered" evidence="4">
    <location>
        <begin position="280"/>
        <end position="300"/>
    </location>
</feature>
<proteinExistence type="predicted"/>
<evidence type="ECO:0000256" key="3">
    <source>
        <dbReference type="ARBA" id="ARBA00023180"/>
    </source>
</evidence>
<feature type="chain" id="PRO_5026934550" evidence="5">
    <location>
        <begin position="44"/>
        <end position="300"/>
    </location>
</feature>
<dbReference type="InterPro" id="IPR032104">
    <property type="entry name" value="Spaetzle"/>
</dbReference>
<dbReference type="SUPFAM" id="SSF57501">
    <property type="entry name" value="Cystine-knot cytokines"/>
    <property type="match status" value="1"/>
</dbReference>
<dbReference type="GO" id="GO:0008083">
    <property type="term" value="F:growth factor activity"/>
    <property type="evidence" value="ECO:0007669"/>
    <property type="project" value="TreeGrafter"/>
</dbReference>
<evidence type="ECO:0000256" key="1">
    <source>
        <dbReference type="ARBA" id="ARBA00022729"/>
    </source>
</evidence>
<feature type="region of interest" description="Disordered" evidence="4">
    <location>
        <begin position="63"/>
        <end position="104"/>
    </location>
</feature>
<dbReference type="InterPro" id="IPR029034">
    <property type="entry name" value="Cystine-knot_cytokine"/>
</dbReference>
<evidence type="ECO:0000256" key="4">
    <source>
        <dbReference type="SAM" id="MobiDB-lite"/>
    </source>
</evidence>
<dbReference type="KEGG" id="nlo:107217874"/>
<feature type="compositionally biased region" description="Basic and acidic residues" evidence="4">
    <location>
        <begin position="63"/>
        <end position="73"/>
    </location>
</feature>
<gene>
    <name evidence="8" type="primary">LOC107217874</name>
</gene>
<dbReference type="RefSeq" id="XP_015511046.1">
    <property type="nucleotide sequence ID" value="XM_015655560.2"/>
</dbReference>
<evidence type="ECO:0000313" key="7">
    <source>
        <dbReference type="Proteomes" id="UP000829291"/>
    </source>
</evidence>
<evidence type="ECO:0000256" key="5">
    <source>
        <dbReference type="SAM" id="SignalP"/>
    </source>
</evidence>
<dbReference type="OrthoDB" id="6359065at2759"/>
<dbReference type="PANTHER" id="PTHR23199">
    <property type="entry name" value="NEUROTROPHIN 1-RELATED"/>
    <property type="match status" value="1"/>
</dbReference>